<dbReference type="Proteomes" id="UP001149821">
    <property type="component" value="Unassembled WGS sequence"/>
</dbReference>
<organism evidence="1 2">
    <name type="scientific">Enterovibrio qingdaonensis</name>
    <dbReference type="NCBI Taxonomy" id="2899818"/>
    <lineage>
        <taxon>Bacteria</taxon>
        <taxon>Pseudomonadati</taxon>
        <taxon>Pseudomonadota</taxon>
        <taxon>Gammaproteobacteria</taxon>
        <taxon>Vibrionales</taxon>
        <taxon>Vibrionaceae</taxon>
        <taxon>Enterovibrio</taxon>
    </lineage>
</organism>
<keyword evidence="2" id="KW-1185">Reference proteome</keyword>
<sequence>MRKKKKDSFQKKAWKNGNEARFEQMVAEYHTAKAALEAMTAGTPEHEAQKKLCDTLFAGAERFFKQHQ</sequence>
<gene>
    <name evidence="1" type="ORF">LRP49_18530</name>
</gene>
<comment type="caution">
    <text evidence="1">The sequence shown here is derived from an EMBL/GenBank/DDBJ whole genome shotgun (WGS) entry which is preliminary data.</text>
</comment>
<accession>A0ABT5QQB1</accession>
<evidence type="ECO:0000313" key="1">
    <source>
        <dbReference type="EMBL" id="MDD1783167.1"/>
    </source>
</evidence>
<reference evidence="1" key="1">
    <citation type="submission" date="2021-12" db="EMBL/GenBank/DDBJ databases">
        <title>Enterovibrio ZSDZ35 sp. nov. and Enterovibrio ZSDZ42 sp. nov., isolated from coastal seawater in Qingdao.</title>
        <authorList>
            <person name="Zhang P."/>
        </authorList>
    </citation>
    <scope>NUCLEOTIDE SEQUENCE</scope>
    <source>
        <strain evidence="1">ZSDZ35</strain>
    </source>
</reference>
<name>A0ABT5QQB1_9GAMM</name>
<proteinExistence type="predicted"/>
<evidence type="ECO:0000313" key="2">
    <source>
        <dbReference type="Proteomes" id="UP001149821"/>
    </source>
</evidence>
<dbReference type="EMBL" id="JAJUBB010000016">
    <property type="protein sequence ID" value="MDD1783167.1"/>
    <property type="molecule type" value="Genomic_DNA"/>
</dbReference>
<protein>
    <submittedName>
        <fullName evidence="1">Uncharacterized protein</fullName>
    </submittedName>
</protein>
<dbReference type="RefSeq" id="WP_274143857.1">
    <property type="nucleotide sequence ID" value="NZ_JAJUBB010000016.1"/>
</dbReference>